<dbReference type="SUPFAM" id="SSF46934">
    <property type="entry name" value="UBA-like"/>
    <property type="match status" value="1"/>
</dbReference>
<organism evidence="5 6">
    <name type="scientific">Clavispora lusitaniae</name>
    <name type="common">Candida lusitaniae</name>
    <dbReference type="NCBI Taxonomy" id="36911"/>
    <lineage>
        <taxon>Eukaryota</taxon>
        <taxon>Fungi</taxon>
        <taxon>Dikarya</taxon>
        <taxon>Ascomycota</taxon>
        <taxon>Saccharomycotina</taxon>
        <taxon>Pichiomycetes</taxon>
        <taxon>Metschnikowiaceae</taxon>
        <taxon>Clavispora</taxon>
    </lineage>
</organism>
<dbReference type="SUPFAM" id="SSF57863">
    <property type="entry name" value="ArfGap/RecO-like zinc finger"/>
    <property type="match status" value="1"/>
</dbReference>
<name>A0AA91Q1U3_CLALS</name>
<dbReference type="InterPro" id="IPR009060">
    <property type="entry name" value="UBA-like_sf"/>
</dbReference>
<keyword evidence="1" id="KW-0479">Metal-binding</keyword>
<evidence type="ECO:0008006" key="7">
    <source>
        <dbReference type="Google" id="ProtNLM"/>
    </source>
</evidence>
<feature type="region of interest" description="Disordered" evidence="2">
    <location>
        <begin position="140"/>
        <end position="184"/>
    </location>
</feature>
<keyword evidence="1" id="KW-0863">Zinc-finger</keyword>
<dbReference type="AlphaFoldDB" id="A0AA91Q1U3"/>
<feature type="compositionally biased region" description="Polar residues" evidence="2">
    <location>
        <begin position="168"/>
        <end position="179"/>
    </location>
</feature>
<dbReference type="InterPro" id="IPR037278">
    <property type="entry name" value="ARFGAP/RecO"/>
</dbReference>
<dbReference type="PANTHER" id="PTHR45705">
    <property type="entry name" value="FI20236P1"/>
    <property type="match status" value="1"/>
</dbReference>
<dbReference type="InterPro" id="IPR038508">
    <property type="entry name" value="ArfGAP_dom_sf"/>
</dbReference>
<evidence type="ECO:0000259" key="4">
    <source>
        <dbReference type="PROSITE" id="PS50115"/>
    </source>
</evidence>
<dbReference type="GO" id="GO:0005737">
    <property type="term" value="C:cytoplasm"/>
    <property type="evidence" value="ECO:0007669"/>
    <property type="project" value="TreeGrafter"/>
</dbReference>
<dbReference type="InterPro" id="IPR001164">
    <property type="entry name" value="ArfGAP_dom"/>
</dbReference>
<dbReference type="Proteomes" id="UP000195602">
    <property type="component" value="Unassembled WGS sequence"/>
</dbReference>
<dbReference type="PRINTS" id="PR00405">
    <property type="entry name" value="REVINTRACTNG"/>
</dbReference>
<evidence type="ECO:0000256" key="2">
    <source>
        <dbReference type="SAM" id="MobiDB-lite"/>
    </source>
</evidence>
<feature type="region of interest" description="Disordered" evidence="2">
    <location>
        <begin position="240"/>
        <end position="280"/>
    </location>
</feature>
<proteinExistence type="predicted"/>
<accession>A0AA91Q1U3</accession>
<dbReference type="PROSITE" id="PS50115">
    <property type="entry name" value="ARFGAP"/>
    <property type="match status" value="1"/>
</dbReference>
<protein>
    <recommendedName>
        <fullName evidence="7">UBA domain-containing protein</fullName>
    </recommendedName>
</protein>
<dbReference type="EMBL" id="LYUB02000006">
    <property type="protein sequence ID" value="OVF09162.1"/>
    <property type="molecule type" value="Genomic_DNA"/>
</dbReference>
<evidence type="ECO:0000256" key="1">
    <source>
        <dbReference type="PROSITE-ProRule" id="PRU00288"/>
    </source>
</evidence>
<dbReference type="Pfam" id="PF01412">
    <property type="entry name" value="ArfGap"/>
    <property type="match status" value="1"/>
</dbReference>
<dbReference type="SMART" id="SM00165">
    <property type="entry name" value="UBA"/>
    <property type="match status" value="1"/>
</dbReference>
<comment type="caution">
    <text evidence="5">The sequence shown here is derived from an EMBL/GenBank/DDBJ whole genome shotgun (WGS) entry which is preliminary data.</text>
</comment>
<evidence type="ECO:0000259" key="3">
    <source>
        <dbReference type="PROSITE" id="PS50030"/>
    </source>
</evidence>
<dbReference type="PANTHER" id="PTHR45705:SF9">
    <property type="entry name" value="PROTEIN GTS1"/>
    <property type="match status" value="1"/>
</dbReference>
<feature type="compositionally biased region" description="Polar residues" evidence="2">
    <location>
        <begin position="254"/>
        <end position="280"/>
    </location>
</feature>
<dbReference type="GO" id="GO:0005096">
    <property type="term" value="F:GTPase activator activity"/>
    <property type="evidence" value="ECO:0007669"/>
    <property type="project" value="InterPro"/>
</dbReference>
<dbReference type="Gene3D" id="1.10.8.10">
    <property type="entry name" value="DNA helicase RuvA subunit, C-terminal domain"/>
    <property type="match status" value="1"/>
</dbReference>
<dbReference type="SMART" id="SM00105">
    <property type="entry name" value="ArfGap"/>
    <property type="match status" value="1"/>
</dbReference>
<dbReference type="Gene3D" id="1.10.220.150">
    <property type="entry name" value="Arf GTPase activating protein"/>
    <property type="match status" value="1"/>
</dbReference>
<feature type="domain" description="Arf-GAP" evidence="4">
    <location>
        <begin position="11"/>
        <end position="141"/>
    </location>
</feature>
<evidence type="ECO:0000313" key="5">
    <source>
        <dbReference type="EMBL" id="OVF09162.1"/>
    </source>
</evidence>
<dbReference type="InterPro" id="IPR051718">
    <property type="entry name" value="ARF_GTPase-activating"/>
</dbReference>
<keyword evidence="1" id="KW-0862">Zinc</keyword>
<dbReference type="GO" id="GO:0008270">
    <property type="term" value="F:zinc ion binding"/>
    <property type="evidence" value="ECO:0007669"/>
    <property type="project" value="UniProtKB-KW"/>
</dbReference>
<sequence>MFRKHSKQVEKQLIDIVNSRNNCNKCGECGADYPTWASWNLGILLCGRCANIHKKVLSRGGPRGGPISKVKSLTLENWTDEQVDSLRRIGNKKAKRRWNPKSVRFPHTDDDDEGPIERFIIDKYVEGRFRDGAIDSDDYEDRMSRFSDDSGTSTPVARSSRSGSSVGFTGNRSRANSRQVPRLTHRKLTTFEQTQYQSQVAKIMGFGYKNRDAVLESLTLSNGDIDFALDILANDAKINPSSSELPPELPKRPSTVSTQSSAQGTTLPTSAGSSNDWWTGSTSAVAEQPQIYQYTDPVTGQVSYVDSNGQQYLDTNNPQHQQLLMQNTQMLTQQATKQNVLSLYNQPNNFTTNVATPTGQQQTQVMQGTQQNPQVQNPQQVQQNPQMQMQMQMPTMQTQAPQNQIMQQNTMQLQNQFQQMPQQVYMQPTVQQQTGFFTPQQQFQYGQPQQQWR</sequence>
<dbReference type="PROSITE" id="PS50030">
    <property type="entry name" value="UBA"/>
    <property type="match status" value="1"/>
</dbReference>
<gene>
    <name evidence="5" type="ORF">A9F13_06g03212</name>
</gene>
<reference evidence="5 6" key="1">
    <citation type="submission" date="2017-04" db="EMBL/GenBank/DDBJ databases">
        <title>Draft genome of the yeast Clavispora lusitaniae type strain CBS 6936.</title>
        <authorList>
            <person name="Durrens P."/>
            <person name="Klopp C."/>
            <person name="Biteau N."/>
            <person name="Fitton-Ouhabi V."/>
            <person name="Dementhon K."/>
            <person name="Accoceberry I."/>
            <person name="Sherman D.J."/>
            <person name="Noel T."/>
        </authorList>
    </citation>
    <scope>NUCLEOTIDE SEQUENCE [LARGE SCALE GENOMIC DNA]</scope>
    <source>
        <strain evidence="5 6">CBS 6936</strain>
    </source>
</reference>
<feature type="domain" description="UBA" evidence="3">
    <location>
        <begin position="190"/>
        <end position="235"/>
    </location>
</feature>
<dbReference type="KEGG" id="clus:A9F13_06g03212"/>
<evidence type="ECO:0000313" key="6">
    <source>
        <dbReference type="Proteomes" id="UP000195602"/>
    </source>
</evidence>
<feature type="compositionally biased region" description="Low complexity" evidence="2">
    <location>
        <begin position="156"/>
        <end position="167"/>
    </location>
</feature>
<dbReference type="CDD" id="cd08204">
    <property type="entry name" value="ArfGap"/>
    <property type="match status" value="1"/>
</dbReference>
<dbReference type="InterPro" id="IPR015940">
    <property type="entry name" value="UBA"/>
</dbReference>